<keyword evidence="1" id="KW-1133">Transmembrane helix</keyword>
<feature type="transmembrane region" description="Helical" evidence="1">
    <location>
        <begin position="121"/>
        <end position="139"/>
    </location>
</feature>
<keyword evidence="1" id="KW-0812">Transmembrane</keyword>
<keyword evidence="1" id="KW-0472">Membrane</keyword>
<protein>
    <submittedName>
        <fullName evidence="2">Uncharacterized protein</fullName>
    </submittedName>
</protein>
<dbReference type="EMBL" id="JAVRRL010000119">
    <property type="protein sequence ID" value="KAK5107474.1"/>
    <property type="molecule type" value="Genomic_DNA"/>
</dbReference>
<feature type="transmembrane region" description="Helical" evidence="1">
    <location>
        <begin position="51"/>
        <end position="70"/>
    </location>
</feature>
<dbReference type="InterPro" id="IPR046580">
    <property type="entry name" value="DUF6640"/>
</dbReference>
<accession>A0AAN7T8N3</accession>
<organism evidence="2 3">
    <name type="scientific">Meristemomyces frigidus</name>
    <dbReference type="NCBI Taxonomy" id="1508187"/>
    <lineage>
        <taxon>Eukaryota</taxon>
        <taxon>Fungi</taxon>
        <taxon>Dikarya</taxon>
        <taxon>Ascomycota</taxon>
        <taxon>Pezizomycotina</taxon>
        <taxon>Dothideomycetes</taxon>
        <taxon>Dothideomycetidae</taxon>
        <taxon>Mycosphaerellales</taxon>
        <taxon>Teratosphaeriaceae</taxon>
        <taxon>Meristemomyces</taxon>
    </lineage>
</organism>
<evidence type="ECO:0000313" key="3">
    <source>
        <dbReference type="Proteomes" id="UP001310890"/>
    </source>
</evidence>
<feature type="transmembrane region" description="Helical" evidence="1">
    <location>
        <begin position="82"/>
        <end position="101"/>
    </location>
</feature>
<dbReference type="Pfam" id="PF20345">
    <property type="entry name" value="DUF6640"/>
    <property type="match status" value="1"/>
</dbReference>
<proteinExistence type="predicted"/>
<name>A0AAN7T8N3_9PEZI</name>
<gene>
    <name evidence="2" type="ORF">LTR62_001092</name>
</gene>
<reference evidence="2" key="1">
    <citation type="submission" date="2023-08" db="EMBL/GenBank/DDBJ databases">
        <title>Black Yeasts Isolated from many extreme environments.</title>
        <authorList>
            <person name="Coleine C."/>
            <person name="Stajich J.E."/>
            <person name="Selbmann L."/>
        </authorList>
    </citation>
    <scope>NUCLEOTIDE SEQUENCE</scope>
    <source>
        <strain evidence="2">CCFEE 5401</strain>
    </source>
</reference>
<comment type="caution">
    <text evidence="2">The sequence shown here is derived from an EMBL/GenBank/DDBJ whole genome shotgun (WGS) entry which is preliminary data.</text>
</comment>
<dbReference type="AlphaFoldDB" id="A0AAN7T8N3"/>
<evidence type="ECO:0000313" key="2">
    <source>
        <dbReference type="EMBL" id="KAK5107474.1"/>
    </source>
</evidence>
<evidence type="ECO:0000256" key="1">
    <source>
        <dbReference type="SAM" id="Phobius"/>
    </source>
</evidence>
<sequence length="149" mass="16304">MSSPAFTPGRAIITAGNLMYSIGAYIADFNETHVYHPSWPGHARFHNGQTMSLGICLASMSLYFAYRPVFTAGMSAEAVRQNMLWSAVIGSFYCAAGMSAILYPGAQWYDPPLTQDPGQRWLFSGICVAMGFGYALESWRLGKGKGKRV</sequence>
<dbReference type="Proteomes" id="UP001310890">
    <property type="component" value="Unassembled WGS sequence"/>
</dbReference>